<name>A0ABR1R1N4_9PEZI</name>
<evidence type="ECO:0000256" key="1">
    <source>
        <dbReference type="SAM" id="MobiDB-lite"/>
    </source>
</evidence>
<protein>
    <submittedName>
        <fullName evidence="2">Uncharacterized protein</fullName>
    </submittedName>
</protein>
<proteinExistence type="predicted"/>
<reference evidence="2 3" key="1">
    <citation type="submission" date="2023-01" db="EMBL/GenBank/DDBJ databases">
        <title>Analysis of 21 Apiospora genomes using comparative genomics revels a genus with tremendous synthesis potential of carbohydrate active enzymes and secondary metabolites.</title>
        <authorList>
            <person name="Sorensen T."/>
        </authorList>
    </citation>
    <scope>NUCLEOTIDE SEQUENCE [LARGE SCALE GENOMIC DNA]</scope>
    <source>
        <strain evidence="2 3">CBS 20057</strain>
    </source>
</reference>
<dbReference type="Proteomes" id="UP001396898">
    <property type="component" value="Unassembled WGS sequence"/>
</dbReference>
<dbReference type="EMBL" id="JAQQWI010000022">
    <property type="protein sequence ID" value="KAK7995950.1"/>
    <property type="molecule type" value="Genomic_DNA"/>
</dbReference>
<evidence type="ECO:0000313" key="2">
    <source>
        <dbReference type="EMBL" id="KAK7995950.1"/>
    </source>
</evidence>
<gene>
    <name evidence="2" type="ORF">PG991_015417</name>
</gene>
<comment type="caution">
    <text evidence="2">The sequence shown here is derived from an EMBL/GenBank/DDBJ whole genome shotgun (WGS) entry which is preliminary data.</text>
</comment>
<sequence>MYLIPVPIYYWLGSLADNLEKLIADPGHTTSHKNKKKPWDPAGNAPSSSMSTCLHLPPLPQGGTHAAPSPPLHKAFRRQTIVFSLFLQGKRHLDRERNSPCHEAQLRVTSGVALLSSARMVLWRPDILQSPRFSETLQGPTVWTRYQQGSGPATGGPRAPFDSSTGGLRLATILSALLCFIATSNASPAYAQESAHFTHGAIARFGASGVILDSTVRSIRDFFTPASSELKADAAYASESGLQGTGTMNRAGVVISKASLDLLYRSTRRLALHTGLTIATSFVTYWRVKYTLCTIGANIPLSDEYESLHIVVYLAIPWPNSVRVWPVAIRNYGRCVIEKNKKMRRRKLNSVLPTGEQHVLMGKRLHWLNEVQRHDPNMRNPIPVLMHI</sequence>
<organism evidence="2 3">
    <name type="scientific">Apiospora marii</name>
    <dbReference type="NCBI Taxonomy" id="335849"/>
    <lineage>
        <taxon>Eukaryota</taxon>
        <taxon>Fungi</taxon>
        <taxon>Dikarya</taxon>
        <taxon>Ascomycota</taxon>
        <taxon>Pezizomycotina</taxon>
        <taxon>Sordariomycetes</taxon>
        <taxon>Xylariomycetidae</taxon>
        <taxon>Amphisphaeriales</taxon>
        <taxon>Apiosporaceae</taxon>
        <taxon>Apiospora</taxon>
    </lineage>
</organism>
<keyword evidence="3" id="KW-1185">Reference proteome</keyword>
<evidence type="ECO:0000313" key="3">
    <source>
        <dbReference type="Proteomes" id="UP001396898"/>
    </source>
</evidence>
<feature type="region of interest" description="Disordered" evidence="1">
    <location>
        <begin position="28"/>
        <end position="71"/>
    </location>
</feature>
<accession>A0ABR1R1N4</accession>